<dbReference type="Pfam" id="PF13671">
    <property type="entry name" value="AAA_33"/>
    <property type="match status" value="1"/>
</dbReference>
<dbReference type="InterPro" id="IPR042099">
    <property type="entry name" value="ANL_N_sf"/>
</dbReference>
<reference evidence="13 14" key="1">
    <citation type="submission" date="2018-05" db="EMBL/GenBank/DDBJ databases">
        <title>Whole genome sequencing for identification of molecular markers to develop diagnostic detection tools for the regulated plant pathogen Lachnellula willkommii.</title>
        <authorList>
            <person name="Giroux E."/>
            <person name="Bilodeau G."/>
        </authorList>
    </citation>
    <scope>NUCLEOTIDE SEQUENCE [LARGE SCALE GENOMIC DNA]</scope>
    <source>
        <strain evidence="13 14">CBS 203.66</strain>
    </source>
</reference>
<dbReference type="InterPro" id="IPR009081">
    <property type="entry name" value="PP-bd_ACP"/>
</dbReference>
<evidence type="ECO:0000256" key="6">
    <source>
        <dbReference type="ARBA" id="ARBA00022679"/>
    </source>
</evidence>
<dbReference type="Pfam" id="PF00550">
    <property type="entry name" value="PP-binding"/>
    <property type="match status" value="1"/>
</dbReference>
<evidence type="ECO:0000256" key="3">
    <source>
        <dbReference type="ARBA" id="ARBA00012054"/>
    </source>
</evidence>
<dbReference type="InterPro" id="IPR006162">
    <property type="entry name" value="Ppantetheine_attach_site"/>
</dbReference>
<keyword evidence="7" id="KW-0547">Nucleotide-binding</keyword>
<dbReference type="InterPro" id="IPR036291">
    <property type="entry name" value="NAD(P)-bd_dom_sf"/>
</dbReference>
<proteinExistence type="inferred from homology"/>
<dbReference type="Gene3D" id="3.40.50.300">
    <property type="entry name" value="P-loop containing nucleotide triphosphate hydrolases"/>
    <property type="match status" value="1"/>
</dbReference>
<evidence type="ECO:0000256" key="5">
    <source>
        <dbReference type="ARBA" id="ARBA00022553"/>
    </source>
</evidence>
<dbReference type="AlphaFoldDB" id="A0A8T9BI31"/>
<dbReference type="SUPFAM" id="SSF47336">
    <property type="entry name" value="ACP-like"/>
    <property type="match status" value="1"/>
</dbReference>
<dbReference type="CDD" id="cd02021">
    <property type="entry name" value="GntK"/>
    <property type="match status" value="1"/>
</dbReference>
<evidence type="ECO:0000256" key="4">
    <source>
        <dbReference type="ARBA" id="ARBA00022450"/>
    </source>
</evidence>
<evidence type="ECO:0000313" key="14">
    <source>
        <dbReference type="Proteomes" id="UP000469559"/>
    </source>
</evidence>
<evidence type="ECO:0000256" key="2">
    <source>
        <dbReference type="ARBA" id="ARBA00008420"/>
    </source>
</evidence>
<dbReference type="NCBIfam" id="TIGR01313">
    <property type="entry name" value="therm_gnt_kin"/>
    <property type="match status" value="1"/>
</dbReference>
<dbReference type="Gene3D" id="3.40.50.720">
    <property type="entry name" value="NAD(P)-binding Rossmann-like Domain"/>
    <property type="match status" value="1"/>
</dbReference>
<dbReference type="InterPro" id="IPR051414">
    <property type="entry name" value="Adenylate-forming_Reductase"/>
</dbReference>
<dbReference type="InterPro" id="IPR013120">
    <property type="entry name" value="FAR_NAD-bd"/>
</dbReference>
<feature type="domain" description="Carrier" evidence="12">
    <location>
        <begin position="557"/>
        <end position="636"/>
    </location>
</feature>
<evidence type="ECO:0000256" key="1">
    <source>
        <dbReference type="ARBA" id="ARBA00004875"/>
    </source>
</evidence>
<dbReference type="PANTHER" id="PTHR43439:SF2">
    <property type="entry name" value="ENZYME, PUTATIVE (JCVI)-RELATED"/>
    <property type="match status" value="1"/>
</dbReference>
<dbReference type="InterPro" id="IPR000873">
    <property type="entry name" value="AMP-dep_synth/lig_dom"/>
</dbReference>
<dbReference type="PROSITE" id="PS50075">
    <property type="entry name" value="CARRIER"/>
    <property type="match status" value="1"/>
</dbReference>
<comment type="similarity">
    <text evidence="2">Belongs to the gluconokinase GntK/GntV family.</text>
</comment>
<dbReference type="PANTHER" id="PTHR43439">
    <property type="entry name" value="PHENYLACETATE-COENZYME A LIGASE"/>
    <property type="match status" value="1"/>
</dbReference>
<keyword evidence="5" id="KW-0597">Phosphoprotein</keyword>
<dbReference type="GO" id="GO:0005524">
    <property type="term" value="F:ATP binding"/>
    <property type="evidence" value="ECO:0007669"/>
    <property type="project" value="UniProtKB-KW"/>
</dbReference>
<dbReference type="InterPro" id="IPR006001">
    <property type="entry name" value="Therm_gnt_kin"/>
</dbReference>
<name>A0A8T9BI31_9HELO</name>
<evidence type="ECO:0000256" key="11">
    <source>
        <dbReference type="ARBA" id="ARBA00048090"/>
    </source>
</evidence>
<dbReference type="SUPFAM" id="SSF51735">
    <property type="entry name" value="NAD(P)-binding Rossmann-fold domains"/>
    <property type="match status" value="1"/>
</dbReference>
<protein>
    <recommendedName>
        <fullName evidence="3">gluconokinase</fullName>
        <ecNumber evidence="3">2.7.1.12</ecNumber>
    </recommendedName>
    <alternativeName>
        <fullName evidence="10">Gluconate kinase</fullName>
    </alternativeName>
</protein>
<keyword evidence="4" id="KW-0596">Phosphopantetheine</keyword>
<comment type="catalytic activity">
    <reaction evidence="11">
        <text>D-gluconate + ATP = 6-phospho-D-gluconate + ADP + H(+)</text>
        <dbReference type="Rhea" id="RHEA:19433"/>
        <dbReference type="ChEBI" id="CHEBI:15378"/>
        <dbReference type="ChEBI" id="CHEBI:18391"/>
        <dbReference type="ChEBI" id="CHEBI:30616"/>
        <dbReference type="ChEBI" id="CHEBI:58759"/>
        <dbReference type="ChEBI" id="CHEBI:456216"/>
        <dbReference type="EC" id="2.7.1.12"/>
    </reaction>
</comment>
<dbReference type="GO" id="GO:0046316">
    <property type="term" value="F:gluconokinase activity"/>
    <property type="evidence" value="ECO:0007669"/>
    <property type="project" value="UniProtKB-EC"/>
</dbReference>
<dbReference type="SUPFAM" id="SSF56801">
    <property type="entry name" value="Acetyl-CoA synthetase-like"/>
    <property type="match status" value="1"/>
</dbReference>
<evidence type="ECO:0000256" key="9">
    <source>
        <dbReference type="ARBA" id="ARBA00022840"/>
    </source>
</evidence>
<dbReference type="Gene3D" id="1.10.1200.10">
    <property type="entry name" value="ACP-like"/>
    <property type="match status" value="1"/>
</dbReference>
<keyword evidence="6" id="KW-0808">Transferase</keyword>
<keyword evidence="8" id="KW-0418">Kinase</keyword>
<evidence type="ECO:0000313" key="13">
    <source>
        <dbReference type="EMBL" id="TVY18069.1"/>
    </source>
</evidence>
<dbReference type="Pfam" id="PF07993">
    <property type="entry name" value="NAD_binding_4"/>
    <property type="match status" value="1"/>
</dbReference>
<dbReference type="OrthoDB" id="429813at2759"/>
<dbReference type="EMBL" id="QGMF01000199">
    <property type="protein sequence ID" value="TVY18069.1"/>
    <property type="molecule type" value="Genomic_DNA"/>
</dbReference>
<keyword evidence="9" id="KW-0067">ATP-binding</keyword>
<dbReference type="InterPro" id="IPR020806">
    <property type="entry name" value="PKS_PP-bd"/>
</dbReference>
<dbReference type="Gene3D" id="3.40.50.12780">
    <property type="entry name" value="N-terminal domain of ligase-like"/>
    <property type="match status" value="1"/>
</dbReference>
<gene>
    <name evidence="13" type="primary">nps10_0</name>
    <name evidence="13" type="ORF">LARI1_G003691</name>
</gene>
<dbReference type="GO" id="GO:0005975">
    <property type="term" value="P:carbohydrate metabolic process"/>
    <property type="evidence" value="ECO:0007669"/>
    <property type="project" value="InterPro"/>
</dbReference>
<dbReference type="EC" id="2.7.1.12" evidence="3"/>
<dbReference type="GO" id="GO:0031177">
    <property type="term" value="F:phosphopantetheine binding"/>
    <property type="evidence" value="ECO:0007669"/>
    <property type="project" value="InterPro"/>
</dbReference>
<evidence type="ECO:0000256" key="10">
    <source>
        <dbReference type="ARBA" id="ARBA00029835"/>
    </source>
</evidence>
<comment type="caution">
    <text evidence="13">The sequence shown here is derived from an EMBL/GenBank/DDBJ whole genome shotgun (WGS) entry which is preliminary data.</text>
</comment>
<evidence type="ECO:0000256" key="8">
    <source>
        <dbReference type="ARBA" id="ARBA00022777"/>
    </source>
</evidence>
<evidence type="ECO:0000259" key="12">
    <source>
        <dbReference type="PROSITE" id="PS50075"/>
    </source>
</evidence>
<dbReference type="Proteomes" id="UP000469559">
    <property type="component" value="Unassembled WGS sequence"/>
</dbReference>
<organism evidence="13 14">
    <name type="scientific">Lachnellula arida</name>
    <dbReference type="NCBI Taxonomy" id="1316785"/>
    <lineage>
        <taxon>Eukaryota</taxon>
        <taxon>Fungi</taxon>
        <taxon>Dikarya</taxon>
        <taxon>Ascomycota</taxon>
        <taxon>Pezizomycotina</taxon>
        <taxon>Leotiomycetes</taxon>
        <taxon>Helotiales</taxon>
        <taxon>Lachnaceae</taxon>
        <taxon>Lachnellula</taxon>
    </lineage>
</organism>
<dbReference type="Pfam" id="PF00501">
    <property type="entry name" value="AMP-binding"/>
    <property type="match status" value="1"/>
</dbReference>
<evidence type="ECO:0000256" key="7">
    <source>
        <dbReference type="ARBA" id="ARBA00022741"/>
    </source>
</evidence>
<sequence>MLAQSIPQSHFAPFKPTSTLDLGHISQQEQRHVDPRTIDELIRSRAQDYPNETILGYPDDSGEYVEYTYHQLDTFAFRAAQKYSKTIPQRASSSEKERVIGLLGSSNIEYLITVLALSKLGFTVLFLSTRISNLAYRSLLEGTSSLHLLVDDSFSEKARSLKEVIPELVVERIAGADVWGAAAGAKENTRLDYALDPEVEAAKISWIIHSSGSTGLPKPIYQTHSAALNNYNNNLNMRGFITLPLFHAHGISSVFRALACRKSIYMYSARLPLTRNNLLAIMQKQNFEIFYGVPYALKLLGESAEGIACLAKMQVVMFGGSACPDTLGDRLVEAGINLVSHYGTTETGQLMTSFRDRSDKAWNYVRPSAELKPFLRWDLQGGDIYELVVLDGWKSKVTSNRPDGSYATKDLFTSHPTIPNAWKYFARLDDTIVLLNGEKTVPTDTEQAIRDNALVQEAIIVGDQRPQLGMMVISSQDIPDGEIMKQIWPAIEKANKVSPAYAQLSAEMVHILPAGTEYPRTDKGTIIRQAFYKKFEAKIESLYSSADEASMASTPAASDAEIRALLITNILEIMGPATPLDDSSDFFSLGMDSLQALRLRKILLKSLPIKESSLGMNIAFDFPTINALAAELLLLQKGEASQSIPIEEQMQAVIEKYGIFPAHVPRENTNEGQYLVVTGATGSLGAHTIAQVAILPHVKLIHCLVRAKSASSARTRVIASLRERQIYHQLPLSARQKIVALPSDFSREDLGLGWEMYDNIARNITALIHCAWSVNFNLKLSSFEKDCISGARHLMLLCLSARRLRPATFSFCSSVSAVAATPGGFVSEAVPASLSHAQNMGYAQSKLVTEHLIQRAADQTGMTARTLRVGQIVADTEHGVWNATEAIPLMLQAAETFGAIPALDESPLWLPVDVVAKAVAEISLSAAGAGVMNVVASQPFHWTRDLLPKLHAAGLQFEEPTQREWIRKLRASNPDPSQNPPIKLVNFFGSKYDNDNTIRKGLQYDTRLARSFSPSLAAAKVLDQDLVTKFVAQFRASSWAIGRVAAKPKIIVVAGPCGSGKTTVATALAHQIPCPYIEGDAYHDEAALTKMTSNIPLSDDDRWAWLERLRTVSSVSAVNAPGGLVVLTCSALKKEHRDILRGSRDLGAEVLFVLLQVSSENSLSERLAQRAGHYMKQTMVQGQVRALEPPSVREVDILPVDALRKPEDVLAEVLELVRLEL</sequence>
<dbReference type="PROSITE" id="PS00012">
    <property type="entry name" value="PHOSPHOPANTETHEINE"/>
    <property type="match status" value="1"/>
</dbReference>
<dbReference type="PROSITE" id="PS00455">
    <property type="entry name" value="AMP_BINDING"/>
    <property type="match status" value="1"/>
</dbReference>
<dbReference type="InterPro" id="IPR020845">
    <property type="entry name" value="AMP-binding_CS"/>
</dbReference>
<comment type="pathway">
    <text evidence="1">Carbohydrate acid metabolism; D-gluconate degradation.</text>
</comment>
<dbReference type="Pfam" id="PF23562">
    <property type="entry name" value="AMP-binding_C_3"/>
    <property type="match status" value="1"/>
</dbReference>
<accession>A0A8T9BI31</accession>
<dbReference type="SMART" id="SM00823">
    <property type="entry name" value="PKS_PP"/>
    <property type="match status" value="1"/>
</dbReference>
<dbReference type="InterPro" id="IPR027417">
    <property type="entry name" value="P-loop_NTPase"/>
</dbReference>
<dbReference type="SUPFAM" id="SSF52540">
    <property type="entry name" value="P-loop containing nucleoside triphosphate hydrolases"/>
    <property type="match status" value="1"/>
</dbReference>
<keyword evidence="14" id="KW-1185">Reference proteome</keyword>
<dbReference type="InterPro" id="IPR036736">
    <property type="entry name" value="ACP-like_sf"/>
</dbReference>